<keyword evidence="1" id="KW-0805">Transcription regulation</keyword>
<evidence type="ECO:0000259" key="6">
    <source>
        <dbReference type="PROSITE" id="PS50043"/>
    </source>
</evidence>
<protein>
    <recommendedName>
        <fullName evidence="6">HTH luxR-type domain-containing protein</fullName>
    </recommendedName>
</protein>
<gene>
    <name evidence="7" type="ORF">GCM10023208_23010</name>
</gene>
<evidence type="ECO:0000256" key="2">
    <source>
        <dbReference type="ARBA" id="ARBA00023125"/>
    </source>
</evidence>
<feature type="transmembrane region" description="Helical" evidence="5">
    <location>
        <begin position="143"/>
        <end position="168"/>
    </location>
</feature>
<evidence type="ECO:0000256" key="3">
    <source>
        <dbReference type="ARBA" id="ARBA00023163"/>
    </source>
</evidence>
<dbReference type="Gene3D" id="1.10.10.10">
    <property type="entry name" value="Winged helix-like DNA-binding domain superfamily/Winged helix DNA-binding domain"/>
    <property type="match status" value="1"/>
</dbReference>
<dbReference type="RefSeq" id="WP_346033210.1">
    <property type="nucleotide sequence ID" value="NZ_BAABHV010000017.1"/>
</dbReference>
<dbReference type="SUPFAM" id="SSF46894">
    <property type="entry name" value="C-terminal effector domain of the bipartite response regulators"/>
    <property type="match status" value="1"/>
</dbReference>
<reference evidence="8" key="1">
    <citation type="journal article" date="2019" name="Int. J. Syst. Evol. Microbiol.">
        <title>The Global Catalogue of Microorganisms (GCM) 10K type strain sequencing project: providing services to taxonomists for standard genome sequencing and annotation.</title>
        <authorList>
            <consortium name="The Broad Institute Genomics Platform"/>
            <consortium name="The Broad Institute Genome Sequencing Center for Infectious Disease"/>
            <person name="Wu L."/>
            <person name="Ma J."/>
        </authorList>
    </citation>
    <scope>NUCLEOTIDE SEQUENCE [LARGE SCALE GENOMIC DNA]</scope>
    <source>
        <strain evidence="8">JCM 18014</strain>
    </source>
</reference>
<keyword evidence="5" id="KW-0472">Membrane</keyword>
<feature type="domain" description="HTH luxR-type" evidence="6">
    <location>
        <begin position="7"/>
        <end position="73"/>
    </location>
</feature>
<organism evidence="7 8">
    <name type="scientific">Erythrobacter westpacificensis</name>
    <dbReference type="NCBI Taxonomy" id="1055231"/>
    <lineage>
        <taxon>Bacteria</taxon>
        <taxon>Pseudomonadati</taxon>
        <taxon>Pseudomonadota</taxon>
        <taxon>Alphaproteobacteria</taxon>
        <taxon>Sphingomonadales</taxon>
        <taxon>Erythrobacteraceae</taxon>
        <taxon>Erythrobacter/Porphyrobacter group</taxon>
        <taxon>Erythrobacter</taxon>
    </lineage>
</organism>
<dbReference type="PANTHER" id="PTHR44688">
    <property type="entry name" value="DNA-BINDING TRANSCRIPTIONAL ACTIVATOR DEVR_DOSR"/>
    <property type="match status" value="1"/>
</dbReference>
<accession>A0ABP9KIN6</accession>
<dbReference type="EMBL" id="BAABHV010000017">
    <property type="protein sequence ID" value="GAA5057479.1"/>
    <property type="molecule type" value="Genomic_DNA"/>
</dbReference>
<dbReference type="InterPro" id="IPR036388">
    <property type="entry name" value="WH-like_DNA-bd_sf"/>
</dbReference>
<dbReference type="Proteomes" id="UP001500518">
    <property type="component" value="Unassembled WGS sequence"/>
</dbReference>
<comment type="caution">
    <text evidence="7">The sequence shown here is derived from an EMBL/GenBank/DDBJ whole genome shotgun (WGS) entry which is preliminary data.</text>
</comment>
<dbReference type="PROSITE" id="PS50043">
    <property type="entry name" value="HTH_LUXR_2"/>
    <property type="match status" value="1"/>
</dbReference>
<sequence>MDHARDIEKVLDTLTDKQQDVLDLLVLHKTSKQIARELGISPHTVDQRVTAARKKFGVETRSELAAAYMAATADRGDAPLYERAVYQSSQVETPPDPGDQGAGSDTEPDDSQVHADPGKPPESTRQIVQYRVVPESFEGRYGYFWRLTAIVGITLGLLVAALVGLAIFGELSELMQ</sequence>
<dbReference type="InterPro" id="IPR016032">
    <property type="entry name" value="Sig_transdc_resp-reg_C-effctor"/>
</dbReference>
<keyword evidence="8" id="KW-1185">Reference proteome</keyword>
<dbReference type="InterPro" id="IPR000792">
    <property type="entry name" value="Tscrpt_reg_LuxR_C"/>
</dbReference>
<dbReference type="CDD" id="cd06170">
    <property type="entry name" value="LuxR_C_like"/>
    <property type="match status" value="1"/>
</dbReference>
<dbReference type="SMART" id="SM00421">
    <property type="entry name" value="HTH_LUXR"/>
    <property type="match status" value="1"/>
</dbReference>
<dbReference type="PANTHER" id="PTHR44688:SF16">
    <property type="entry name" value="DNA-BINDING TRANSCRIPTIONAL ACTIVATOR DEVR_DOSR"/>
    <property type="match status" value="1"/>
</dbReference>
<keyword evidence="5" id="KW-1133">Transmembrane helix</keyword>
<evidence type="ECO:0000256" key="5">
    <source>
        <dbReference type="SAM" id="Phobius"/>
    </source>
</evidence>
<dbReference type="Pfam" id="PF00196">
    <property type="entry name" value="GerE"/>
    <property type="match status" value="1"/>
</dbReference>
<proteinExistence type="predicted"/>
<evidence type="ECO:0000256" key="4">
    <source>
        <dbReference type="SAM" id="MobiDB-lite"/>
    </source>
</evidence>
<evidence type="ECO:0000313" key="8">
    <source>
        <dbReference type="Proteomes" id="UP001500518"/>
    </source>
</evidence>
<evidence type="ECO:0000313" key="7">
    <source>
        <dbReference type="EMBL" id="GAA5057479.1"/>
    </source>
</evidence>
<feature type="region of interest" description="Disordered" evidence="4">
    <location>
        <begin position="87"/>
        <end position="125"/>
    </location>
</feature>
<keyword evidence="5" id="KW-0812">Transmembrane</keyword>
<name>A0ABP9KIN6_9SPHN</name>
<keyword evidence="3" id="KW-0804">Transcription</keyword>
<keyword evidence="2" id="KW-0238">DNA-binding</keyword>
<evidence type="ECO:0000256" key="1">
    <source>
        <dbReference type="ARBA" id="ARBA00023015"/>
    </source>
</evidence>